<sequence>MSVASALRPRLSRVRAGISLLGPAFVAAIAYHPFKAGEVGMAQFYGHHGFRAVS</sequence>
<evidence type="ECO:0000256" key="1">
    <source>
        <dbReference type="SAM" id="Phobius"/>
    </source>
</evidence>
<keyword evidence="1" id="KW-0472">Membrane</keyword>
<keyword evidence="1" id="KW-1133">Transmembrane helix</keyword>
<dbReference type="Proteomes" id="UP001597045">
    <property type="component" value="Unassembled WGS sequence"/>
</dbReference>
<dbReference type="EMBL" id="JBHTIS010000214">
    <property type="protein sequence ID" value="MFD1045134.1"/>
    <property type="molecule type" value="Genomic_DNA"/>
</dbReference>
<reference evidence="3" key="1">
    <citation type="journal article" date="2019" name="Int. J. Syst. Evol. Microbiol.">
        <title>The Global Catalogue of Microorganisms (GCM) 10K type strain sequencing project: providing services to taxonomists for standard genome sequencing and annotation.</title>
        <authorList>
            <consortium name="The Broad Institute Genomics Platform"/>
            <consortium name="The Broad Institute Genome Sequencing Center for Infectious Disease"/>
            <person name="Wu L."/>
            <person name="Ma J."/>
        </authorList>
    </citation>
    <scope>NUCLEOTIDE SEQUENCE [LARGE SCALE GENOMIC DNA]</scope>
    <source>
        <strain evidence="3">JCM 31486</strain>
    </source>
</reference>
<organism evidence="2 3">
    <name type="scientific">Kibdelosporangium lantanae</name>
    <dbReference type="NCBI Taxonomy" id="1497396"/>
    <lineage>
        <taxon>Bacteria</taxon>
        <taxon>Bacillati</taxon>
        <taxon>Actinomycetota</taxon>
        <taxon>Actinomycetes</taxon>
        <taxon>Pseudonocardiales</taxon>
        <taxon>Pseudonocardiaceae</taxon>
        <taxon>Kibdelosporangium</taxon>
    </lineage>
</organism>
<protein>
    <submittedName>
        <fullName evidence="2">Uncharacterized protein</fullName>
    </submittedName>
</protein>
<comment type="caution">
    <text evidence="2">The sequence shown here is derived from an EMBL/GenBank/DDBJ whole genome shotgun (WGS) entry which is preliminary data.</text>
</comment>
<gene>
    <name evidence="2" type="ORF">ACFQ1S_05780</name>
</gene>
<keyword evidence="3" id="KW-1185">Reference proteome</keyword>
<keyword evidence="1" id="KW-0812">Transmembrane</keyword>
<accession>A0ABW3M6C5</accession>
<evidence type="ECO:0000313" key="3">
    <source>
        <dbReference type="Proteomes" id="UP001597045"/>
    </source>
</evidence>
<proteinExistence type="predicted"/>
<evidence type="ECO:0000313" key="2">
    <source>
        <dbReference type="EMBL" id="MFD1045134.1"/>
    </source>
</evidence>
<name>A0ABW3M6C5_9PSEU</name>
<feature type="transmembrane region" description="Helical" evidence="1">
    <location>
        <begin position="12"/>
        <end position="31"/>
    </location>
</feature>